<keyword evidence="3" id="KW-1185">Reference proteome</keyword>
<dbReference type="GeneID" id="59254757"/>
<reference evidence="2 3" key="1">
    <citation type="journal article" date="2020" name="Phytopathology">
        <title>A high-quality genome resource of Botrytis fragariae, a new and rapidly spreading fungal pathogen causing strawberry gray mold in the U.S.A.</title>
        <authorList>
            <person name="Wu Y."/>
            <person name="Saski C.A."/>
            <person name="Schnabel G."/>
            <person name="Xiao S."/>
            <person name="Hu M."/>
        </authorList>
    </citation>
    <scope>NUCLEOTIDE SEQUENCE [LARGE SCALE GENOMIC DNA]</scope>
    <source>
        <strain evidence="2 3">BVB16</strain>
    </source>
</reference>
<dbReference type="Proteomes" id="UP000531561">
    <property type="component" value="Unassembled WGS sequence"/>
</dbReference>
<dbReference type="EMBL" id="JABFCT010000002">
    <property type="protein sequence ID" value="KAF5878454.1"/>
    <property type="molecule type" value="Genomic_DNA"/>
</dbReference>
<feature type="non-terminal residue" evidence="2">
    <location>
        <position position="1"/>
    </location>
</feature>
<dbReference type="RefSeq" id="XP_037197398.1">
    <property type="nucleotide sequence ID" value="XM_037331065.1"/>
</dbReference>
<proteinExistence type="predicted"/>
<sequence length="109" mass="12388">CSQPSVTIIIQYNGGLRAPRITEHVKRTVTQSCQQCSGSNVRKVAISAIEQELSSQFNIMETSMERTHWKIKYNSNYPIIHNQHQAQTTTPKKTHNRNEQGTIDGNYAD</sequence>
<gene>
    <name evidence="2" type="ORF">Bfra_000620</name>
</gene>
<feature type="region of interest" description="Disordered" evidence="1">
    <location>
        <begin position="82"/>
        <end position="109"/>
    </location>
</feature>
<accession>A0A8H6B332</accession>
<dbReference type="AlphaFoldDB" id="A0A8H6B332"/>
<evidence type="ECO:0000256" key="1">
    <source>
        <dbReference type="SAM" id="MobiDB-lite"/>
    </source>
</evidence>
<evidence type="ECO:0000313" key="2">
    <source>
        <dbReference type="EMBL" id="KAF5878454.1"/>
    </source>
</evidence>
<name>A0A8H6B332_9HELO</name>
<comment type="caution">
    <text evidence="2">The sequence shown here is derived from an EMBL/GenBank/DDBJ whole genome shotgun (WGS) entry which is preliminary data.</text>
</comment>
<feature type="compositionally biased region" description="Polar residues" evidence="1">
    <location>
        <begin position="82"/>
        <end position="91"/>
    </location>
</feature>
<protein>
    <submittedName>
        <fullName evidence="2">Uncharacterized protein</fullName>
    </submittedName>
</protein>
<organism evidence="2 3">
    <name type="scientific">Botrytis fragariae</name>
    <dbReference type="NCBI Taxonomy" id="1964551"/>
    <lineage>
        <taxon>Eukaryota</taxon>
        <taxon>Fungi</taxon>
        <taxon>Dikarya</taxon>
        <taxon>Ascomycota</taxon>
        <taxon>Pezizomycotina</taxon>
        <taxon>Leotiomycetes</taxon>
        <taxon>Helotiales</taxon>
        <taxon>Sclerotiniaceae</taxon>
        <taxon>Botrytis</taxon>
    </lineage>
</organism>
<evidence type="ECO:0000313" key="3">
    <source>
        <dbReference type="Proteomes" id="UP000531561"/>
    </source>
</evidence>